<dbReference type="GO" id="GO:0033539">
    <property type="term" value="P:fatty acid beta-oxidation using acyl-CoA dehydrogenase"/>
    <property type="evidence" value="ECO:0007669"/>
    <property type="project" value="TreeGrafter"/>
</dbReference>
<dbReference type="Pfam" id="PF02770">
    <property type="entry name" value="Acyl-CoA_dh_M"/>
    <property type="match status" value="1"/>
</dbReference>
<evidence type="ECO:0000259" key="9">
    <source>
        <dbReference type="Pfam" id="PF02770"/>
    </source>
</evidence>
<evidence type="ECO:0000256" key="6">
    <source>
        <dbReference type="ARBA" id="ARBA00023002"/>
    </source>
</evidence>
<evidence type="ECO:0000256" key="2">
    <source>
        <dbReference type="ARBA" id="ARBA00009347"/>
    </source>
</evidence>
<keyword evidence="6 7" id="KW-0560">Oxidoreductase</keyword>
<dbReference type="Pfam" id="PF02771">
    <property type="entry name" value="Acyl-CoA_dh_N"/>
    <property type="match status" value="1"/>
</dbReference>
<dbReference type="GO" id="GO:0005737">
    <property type="term" value="C:cytoplasm"/>
    <property type="evidence" value="ECO:0007669"/>
    <property type="project" value="TreeGrafter"/>
</dbReference>
<keyword evidence="4 7" id="KW-0285">Flavoprotein</keyword>
<protein>
    <submittedName>
        <fullName evidence="11">Acyl-CoA dehydrogenase</fullName>
    </submittedName>
</protein>
<dbReference type="InterPro" id="IPR037069">
    <property type="entry name" value="AcylCoA_DH/ox_N_sf"/>
</dbReference>
<comment type="subunit">
    <text evidence="3">Homodimer.</text>
</comment>
<sequence>MTGKSMDFEHSDKVKGLITRVEAFMDAEIYPREQERLDWVNDPDRLWQPWPEGEAIKRRAKDAGLWNLFLPHDYGSWSPGLTNLEYAPLAEIMGRVKWASEMFNCSAPDTGNMEVLARYGTPEQQERWLKPLLAGEIRSAYAMTEPGVASSDATNLETSIVRDGDDYVINGRKWWISGAVDPRCALLLVMGKTDFNGPRHQQHSTIIVPKETPGLSLVRAIKVFNSYHSPGGEAELLFDNVRVPATNLILGEGRGFEIAQGRLGPGRIHHCMRSIGQAQRALELMAQRADARTAFGKTLSQQGSIRQDVAKSYYEIEMARLLTLKAAAAMDRVGNKAARDLIAAIKCVAPGMAQKVADRAIQIHGAMGVSDDTPVGAFFTTNRFLRLADGPDEVHMAQLGKLKIDEYCGRAAGEKNR</sequence>
<dbReference type="InterPro" id="IPR009075">
    <property type="entry name" value="AcylCo_DH/oxidase_C"/>
</dbReference>
<evidence type="ECO:0000313" key="11">
    <source>
        <dbReference type="EMBL" id="AJW29528.1"/>
    </source>
</evidence>
<dbReference type="InterPro" id="IPR036250">
    <property type="entry name" value="AcylCo_DH-like_C"/>
</dbReference>
<dbReference type="FunFam" id="2.40.110.10:FF:000002">
    <property type="entry name" value="Acyl-CoA dehydrogenase fadE12"/>
    <property type="match status" value="1"/>
</dbReference>
<evidence type="ECO:0000256" key="4">
    <source>
        <dbReference type="ARBA" id="ARBA00022630"/>
    </source>
</evidence>
<comment type="cofactor">
    <cofactor evidence="1 7">
        <name>FAD</name>
        <dbReference type="ChEBI" id="CHEBI:57692"/>
    </cofactor>
</comment>
<name>A0A0D5A003_9SPHN</name>
<dbReference type="InterPro" id="IPR050741">
    <property type="entry name" value="Acyl-CoA_dehydrogenase"/>
</dbReference>
<dbReference type="Gene3D" id="2.40.110.10">
    <property type="entry name" value="Butyryl-CoA Dehydrogenase, subunit A, domain 2"/>
    <property type="match status" value="1"/>
</dbReference>
<dbReference type="Gene3D" id="1.10.540.10">
    <property type="entry name" value="Acyl-CoA dehydrogenase/oxidase, N-terminal domain"/>
    <property type="match status" value="1"/>
</dbReference>
<evidence type="ECO:0000256" key="3">
    <source>
        <dbReference type="ARBA" id="ARBA00011738"/>
    </source>
</evidence>
<dbReference type="InterPro" id="IPR006091">
    <property type="entry name" value="Acyl-CoA_Oxase/DH_mid-dom"/>
</dbReference>
<gene>
    <name evidence="11" type="ORF">pJE1_106</name>
</gene>
<dbReference type="InterPro" id="IPR013786">
    <property type="entry name" value="AcylCoA_DH/ox_N"/>
</dbReference>
<keyword evidence="11" id="KW-0614">Plasmid</keyword>
<reference evidence="11" key="1">
    <citation type="submission" date="2014-06" db="EMBL/GenBank/DDBJ databases">
        <title>Molecular and ecological studies on carbamate pesticide degrading bacteria isolated from agricultural soils.</title>
        <authorList>
            <person name="Kim D.-U."/>
            <person name="Ka J.-O."/>
        </authorList>
    </citation>
    <scope>NUCLEOTIDE SEQUENCE</scope>
    <source>
        <strain evidence="11">JE1</strain>
        <plasmid evidence="11">pJE1</plasmid>
    </source>
</reference>
<evidence type="ECO:0000259" key="10">
    <source>
        <dbReference type="Pfam" id="PF02771"/>
    </source>
</evidence>
<geneLocation type="plasmid" evidence="11">
    <name>pJE1</name>
</geneLocation>
<organism evidence="11">
    <name type="scientific">Sphingomonas sp. JE1</name>
    <dbReference type="NCBI Taxonomy" id="1628059"/>
    <lineage>
        <taxon>Bacteria</taxon>
        <taxon>Pseudomonadati</taxon>
        <taxon>Pseudomonadota</taxon>
        <taxon>Alphaproteobacteria</taxon>
        <taxon>Sphingomonadales</taxon>
        <taxon>Sphingomonadaceae</taxon>
        <taxon>Sphingomonas</taxon>
    </lineage>
</organism>
<evidence type="ECO:0000256" key="5">
    <source>
        <dbReference type="ARBA" id="ARBA00022827"/>
    </source>
</evidence>
<dbReference type="Pfam" id="PF00441">
    <property type="entry name" value="Acyl-CoA_dh_1"/>
    <property type="match status" value="1"/>
</dbReference>
<dbReference type="EMBL" id="KM017071">
    <property type="protein sequence ID" value="AJW29528.1"/>
    <property type="molecule type" value="Genomic_DNA"/>
</dbReference>
<dbReference type="GO" id="GO:0050660">
    <property type="term" value="F:flavin adenine dinucleotide binding"/>
    <property type="evidence" value="ECO:0007669"/>
    <property type="project" value="InterPro"/>
</dbReference>
<dbReference type="GO" id="GO:0003995">
    <property type="term" value="F:acyl-CoA dehydrogenase activity"/>
    <property type="evidence" value="ECO:0007669"/>
    <property type="project" value="TreeGrafter"/>
</dbReference>
<comment type="similarity">
    <text evidence="2 7">Belongs to the acyl-CoA dehydrogenase family.</text>
</comment>
<feature type="domain" description="Acyl-CoA dehydrogenase/oxidase N-terminal" evidence="10">
    <location>
        <begin position="17"/>
        <end position="136"/>
    </location>
</feature>
<dbReference type="PANTHER" id="PTHR48083:SF13">
    <property type="entry name" value="ACYL-COA DEHYDROGENASE FAMILY MEMBER 11"/>
    <property type="match status" value="1"/>
</dbReference>
<evidence type="ECO:0000259" key="8">
    <source>
        <dbReference type="Pfam" id="PF00441"/>
    </source>
</evidence>
<dbReference type="Gene3D" id="1.20.140.10">
    <property type="entry name" value="Butyryl-CoA Dehydrogenase, subunit A, domain 3"/>
    <property type="match status" value="1"/>
</dbReference>
<dbReference type="SUPFAM" id="SSF47203">
    <property type="entry name" value="Acyl-CoA dehydrogenase C-terminal domain-like"/>
    <property type="match status" value="1"/>
</dbReference>
<dbReference type="InterPro" id="IPR046373">
    <property type="entry name" value="Acyl-CoA_Oxase/DH_mid-dom_sf"/>
</dbReference>
<feature type="domain" description="Acyl-CoA dehydrogenase/oxidase C-terminal" evidence="8">
    <location>
        <begin position="253"/>
        <end position="401"/>
    </location>
</feature>
<dbReference type="AlphaFoldDB" id="A0A0D5A003"/>
<evidence type="ECO:0000256" key="7">
    <source>
        <dbReference type="RuleBase" id="RU362125"/>
    </source>
</evidence>
<accession>A0A0D5A003</accession>
<keyword evidence="5 7" id="KW-0274">FAD</keyword>
<proteinExistence type="inferred from homology"/>
<dbReference type="SUPFAM" id="SSF56645">
    <property type="entry name" value="Acyl-CoA dehydrogenase NM domain-like"/>
    <property type="match status" value="1"/>
</dbReference>
<feature type="domain" description="Acyl-CoA oxidase/dehydrogenase middle" evidence="9">
    <location>
        <begin position="140"/>
        <end position="222"/>
    </location>
</feature>
<dbReference type="InterPro" id="IPR009100">
    <property type="entry name" value="AcylCoA_DH/oxidase_NM_dom_sf"/>
</dbReference>
<dbReference type="PANTHER" id="PTHR48083">
    <property type="entry name" value="MEDIUM-CHAIN SPECIFIC ACYL-COA DEHYDROGENASE, MITOCHONDRIAL-RELATED"/>
    <property type="match status" value="1"/>
</dbReference>
<evidence type="ECO:0000256" key="1">
    <source>
        <dbReference type="ARBA" id="ARBA00001974"/>
    </source>
</evidence>